<feature type="disulfide bond" evidence="7">
    <location>
        <begin position="152"/>
        <end position="162"/>
    </location>
</feature>
<dbReference type="SUPFAM" id="SSF56219">
    <property type="entry name" value="DNase I-like"/>
    <property type="match status" value="1"/>
</dbReference>
<dbReference type="InterPro" id="IPR001190">
    <property type="entry name" value="SRCR"/>
</dbReference>
<name>A0A7M7P1R1_STRPU</name>
<dbReference type="InterPro" id="IPR000742">
    <property type="entry name" value="EGF"/>
</dbReference>
<reference evidence="12" key="2">
    <citation type="submission" date="2021-01" db="UniProtKB">
        <authorList>
            <consortium name="EnsemblMetazoa"/>
        </authorList>
    </citation>
    <scope>IDENTIFICATION</scope>
</reference>
<dbReference type="PROSITE" id="PS50287">
    <property type="entry name" value="SRCR_2"/>
    <property type="match status" value="1"/>
</dbReference>
<dbReference type="InParanoid" id="A0A7M7P1R1"/>
<dbReference type="InterPro" id="IPR001774">
    <property type="entry name" value="DSL"/>
</dbReference>
<keyword evidence="5" id="KW-0325">Glycoprotein</keyword>
<evidence type="ECO:0000313" key="12">
    <source>
        <dbReference type="EnsemblMetazoa" id="XP_030844523"/>
    </source>
</evidence>
<dbReference type="InterPro" id="IPR036691">
    <property type="entry name" value="Endo/exonu/phosph_ase_sf"/>
</dbReference>
<dbReference type="AlphaFoldDB" id="A0A7M7P1R1"/>
<dbReference type="Gene3D" id="2.10.25.10">
    <property type="entry name" value="Laminin"/>
    <property type="match status" value="1"/>
</dbReference>
<comment type="caution">
    <text evidence="7">Lacks conserved residue(s) required for the propagation of feature annotation.</text>
</comment>
<dbReference type="Gene3D" id="3.10.250.10">
    <property type="entry name" value="SRCR-like domain"/>
    <property type="match status" value="1"/>
</dbReference>
<dbReference type="PANTHER" id="PTHR48071">
    <property type="entry name" value="SRCR DOMAIN-CONTAINING PROTEIN"/>
    <property type="match status" value="1"/>
</dbReference>
<feature type="domain" description="SRCR" evidence="10">
    <location>
        <begin position="80"/>
        <end position="185"/>
    </location>
</feature>
<feature type="disulfide bond" evidence="8">
    <location>
        <begin position="207"/>
        <end position="216"/>
    </location>
</feature>
<dbReference type="RefSeq" id="XP_030844523.1">
    <property type="nucleotide sequence ID" value="XM_030988663.1"/>
</dbReference>
<dbReference type="SUPFAM" id="SSF56487">
    <property type="entry name" value="SRCR-like"/>
    <property type="match status" value="1"/>
</dbReference>
<evidence type="ECO:0000256" key="2">
    <source>
        <dbReference type="ARBA" id="ARBA00022536"/>
    </source>
</evidence>
<keyword evidence="3" id="KW-0677">Repeat</keyword>
<feature type="disulfide bond" evidence="8">
    <location>
        <begin position="220"/>
        <end position="232"/>
    </location>
</feature>
<keyword evidence="13" id="KW-1185">Reference proteome</keyword>
<keyword evidence="1" id="KW-0217">Developmental protein</keyword>
<evidence type="ECO:0000313" key="13">
    <source>
        <dbReference type="Proteomes" id="UP000007110"/>
    </source>
</evidence>
<dbReference type="OrthoDB" id="536948at2759"/>
<dbReference type="Proteomes" id="UP000007110">
    <property type="component" value="Unassembled WGS sequence"/>
</dbReference>
<dbReference type="SMART" id="SM00202">
    <property type="entry name" value="SR"/>
    <property type="match status" value="1"/>
</dbReference>
<feature type="domain" description="EGF-like" evidence="9">
    <location>
        <begin position="217"/>
        <end position="250"/>
    </location>
</feature>
<evidence type="ECO:0000256" key="4">
    <source>
        <dbReference type="ARBA" id="ARBA00023157"/>
    </source>
</evidence>
<dbReference type="InterPro" id="IPR036772">
    <property type="entry name" value="SRCR-like_dom_sf"/>
</dbReference>
<evidence type="ECO:0000259" key="11">
    <source>
        <dbReference type="PROSITE" id="PS51051"/>
    </source>
</evidence>
<dbReference type="SMART" id="SM00181">
    <property type="entry name" value="EGF"/>
    <property type="match status" value="2"/>
</dbReference>
<dbReference type="PANTHER" id="PTHR48071:SF28">
    <property type="entry name" value="SRCR DOMAIN-CONTAINING PROTEIN"/>
    <property type="match status" value="1"/>
</dbReference>
<dbReference type="PROSITE" id="PS01186">
    <property type="entry name" value="EGF_2"/>
    <property type="match status" value="1"/>
</dbReference>
<evidence type="ECO:0000256" key="1">
    <source>
        <dbReference type="ARBA" id="ARBA00022473"/>
    </source>
</evidence>
<proteinExistence type="predicted"/>
<evidence type="ECO:0000259" key="10">
    <source>
        <dbReference type="PROSITE" id="PS50287"/>
    </source>
</evidence>
<evidence type="ECO:0000259" key="9">
    <source>
        <dbReference type="PROSITE" id="PS50026"/>
    </source>
</evidence>
<dbReference type="Pfam" id="PF00530">
    <property type="entry name" value="SRCR"/>
    <property type="match status" value="1"/>
</dbReference>
<dbReference type="GO" id="GO:0016020">
    <property type="term" value="C:membrane"/>
    <property type="evidence" value="ECO:0007669"/>
    <property type="project" value="InterPro"/>
</dbReference>
<evidence type="ECO:0000256" key="8">
    <source>
        <dbReference type="PROSITE-ProRule" id="PRU00377"/>
    </source>
</evidence>
<dbReference type="GeneID" id="105439848"/>
<accession>A0A7M7P1R1</accession>
<reference evidence="13" key="1">
    <citation type="submission" date="2015-02" db="EMBL/GenBank/DDBJ databases">
        <title>Genome sequencing for Strongylocentrotus purpuratus.</title>
        <authorList>
            <person name="Murali S."/>
            <person name="Liu Y."/>
            <person name="Vee V."/>
            <person name="English A."/>
            <person name="Wang M."/>
            <person name="Skinner E."/>
            <person name="Han Y."/>
            <person name="Muzny D.M."/>
            <person name="Worley K.C."/>
            <person name="Gibbs R.A."/>
        </authorList>
    </citation>
    <scope>NUCLEOTIDE SEQUENCE</scope>
</reference>
<dbReference type="PROSITE" id="PS51051">
    <property type="entry name" value="DSL"/>
    <property type="match status" value="1"/>
</dbReference>
<dbReference type="KEGG" id="spu:105439848"/>
<sequence length="308" mass="34092">MNVRSVRNKSALIHDFICDSNADLITMTETWLTDNDSTVLNEFVPSGYKLVHHPRSIRRGGGTGLVYRDTINALQATADVRLAGTGSSERMGRVEVFLGGEWGTVCDDDWGYDDADVVCRQLGYHEGASGFTTNAREFGQGSGNIFLDDVSCKGYEDRITDCEALLNTVGETNCGHDEDAGVKCQGCTVDSDCEQDGICNVDMYCACQPGYFGENCEDGCTVDSDCEQDGICNEHKLCDCQPGYYGPNCRDVNIFTDSKRQSEDVEFYLKKEEQMAAEEESNDKKEADLKKKDFLQALYDLLAELNDK</sequence>
<dbReference type="GO" id="GO:0007154">
    <property type="term" value="P:cell communication"/>
    <property type="evidence" value="ECO:0007669"/>
    <property type="project" value="InterPro"/>
</dbReference>
<dbReference type="PROSITE" id="PS50026">
    <property type="entry name" value="EGF_3"/>
    <property type="match status" value="1"/>
</dbReference>
<dbReference type="EnsemblMetazoa" id="XM_030988663">
    <property type="protein sequence ID" value="XP_030844523"/>
    <property type="gene ID" value="LOC105439848"/>
</dbReference>
<evidence type="ECO:0000256" key="3">
    <source>
        <dbReference type="ARBA" id="ARBA00022737"/>
    </source>
</evidence>
<feature type="disulfide bond" evidence="6">
    <location>
        <begin position="240"/>
        <end position="249"/>
    </location>
</feature>
<dbReference type="PROSITE" id="PS00022">
    <property type="entry name" value="EGF_1"/>
    <property type="match status" value="1"/>
</dbReference>
<keyword evidence="4 7" id="KW-1015">Disulfide bond</keyword>
<feature type="domain" description="DSL" evidence="11">
    <location>
        <begin position="205"/>
        <end position="249"/>
    </location>
</feature>
<evidence type="ECO:0000256" key="5">
    <source>
        <dbReference type="ARBA" id="ARBA00023180"/>
    </source>
</evidence>
<evidence type="ECO:0000256" key="6">
    <source>
        <dbReference type="PROSITE-ProRule" id="PRU00076"/>
    </source>
</evidence>
<evidence type="ECO:0000256" key="7">
    <source>
        <dbReference type="PROSITE-ProRule" id="PRU00196"/>
    </source>
</evidence>
<organism evidence="12 13">
    <name type="scientific">Strongylocentrotus purpuratus</name>
    <name type="common">Purple sea urchin</name>
    <dbReference type="NCBI Taxonomy" id="7668"/>
    <lineage>
        <taxon>Eukaryota</taxon>
        <taxon>Metazoa</taxon>
        <taxon>Echinodermata</taxon>
        <taxon>Eleutherozoa</taxon>
        <taxon>Echinozoa</taxon>
        <taxon>Echinoidea</taxon>
        <taxon>Euechinoidea</taxon>
        <taxon>Echinacea</taxon>
        <taxon>Camarodonta</taxon>
        <taxon>Echinidea</taxon>
        <taxon>Strongylocentrotidae</taxon>
        <taxon>Strongylocentrotus</taxon>
    </lineage>
</organism>
<protein>
    <submittedName>
        <fullName evidence="12">Uncharacterized protein</fullName>
    </submittedName>
</protein>
<keyword evidence="2 6" id="KW-0245">EGF-like domain</keyword>
<dbReference type="FunFam" id="3.10.250.10:FF:000011">
    <property type="entry name" value="Scavenger receptor class A member 5"/>
    <property type="match status" value="1"/>
</dbReference>
<dbReference type="PROSITE" id="PS00420">
    <property type="entry name" value="SRCR_1"/>
    <property type="match status" value="1"/>
</dbReference>
<dbReference type="PRINTS" id="PR00258">
    <property type="entry name" value="SPERACTRCPTR"/>
</dbReference>